<feature type="transmembrane region" description="Helical" evidence="1">
    <location>
        <begin position="110"/>
        <end position="132"/>
    </location>
</feature>
<evidence type="ECO:0000256" key="1">
    <source>
        <dbReference type="SAM" id="Phobius"/>
    </source>
</evidence>
<dbReference type="AlphaFoldDB" id="A0A419WIE4"/>
<dbReference type="Proteomes" id="UP000283805">
    <property type="component" value="Unassembled WGS sequence"/>
</dbReference>
<feature type="transmembrane region" description="Helical" evidence="1">
    <location>
        <begin position="144"/>
        <end position="161"/>
    </location>
</feature>
<reference evidence="2 3" key="1">
    <citation type="submission" date="2018-09" db="EMBL/GenBank/DDBJ databases">
        <title>Genomic Encyclopedia of Archaeal and Bacterial Type Strains, Phase II (KMG-II): from individual species to whole genera.</title>
        <authorList>
            <person name="Goeker M."/>
        </authorList>
    </citation>
    <scope>NUCLEOTIDE SEQUENCE [LARGE SCALE GENOMIC DNA]</scope>
    <source>
        <strain evidence="2 3">DSM 13151</strain>
    </source>
</reference>
<feature type="transmembrane region" description="Helical" evidence="1">
    <location>
        <begin position="12"/>
        <end position="41"/>
    </location>
</feature>
<keyword evidence="1" id="KW-0812">Transmembrane</keyword>
<dbReference type="EMBL" id="RAPO01000002">
    <property type="protein sequence ID" value="RKD95229.1"/>
    <property type="molecule type" value="Genomic_DNA"/>
</dbReference>
<comment type="caution">
    <text evidence="2">The sequence shown here is derived from an EMBL/GenBank/DDBJ whole genome shotgun (WGS) entry which is preliminary data.</text>
</comment>
<sequence>MTEYSVPRLSALASLIAGGLCVVLTATSAAGLGIGAVAVGAMGLGLYAGRDGPVVLGTVGLLGLLAVGAVLGVGIEFVLVAAAAIAIAYDRAHTAIGLGYDAGLDVPTRTVEIVGLSYALGVVTAVIGGGYVLFRSVPRQPSPSAMVVILVGFLALTYVVGSR</sequence>
<dbReference type="RefSeq" id="WP_120244524.1">
    <property type="nucleotide sequence ID" value="NZ_RAPO01000002.1"/>
</dbReference>
<evidence type="ECO:0000313" key="2">
    <source>
        <dbReference type="EMBL" id="RKD95229.1"/>
    </source>
</evidence>
<proteinExistence type="predicted"/>
<name>A0A419WIE4_9EURY</name>
<dbReference type="InterPro" id="IPR055941">
    <property type="entry name" value="DUF7519"/>
</dbReference>
<gene>
    <name evidence="2" type="ORF">ATJ93_2081</name>
</gene>
<keyword evidence="1" id="KW-1133">Transmembrane helix</keyword>
<organism evidence="2 3">
    <name type="scientific">Halopiger aswanensis</name>
    <dbReference type="NCBI Taxonomy" id="148449"/>
    <lineage>
        <taxon>Archaea</taxon>
        <taxon>Methanobacteriati</taxon>
        <taxon>Methanobacteriota</taxon>
        <taxon>Stenosarchaea group</taxon>
        <taxon>Halobacteria</taxon>
        <taxon>Halobacteriales</taxon>
        <taxon>Natrialbaceae</taxon>
        <taxon>Halopiger</taxon>
    </lineage>
</organism>
<feature type="transmembrane region" description="Helical" evidence="1">
    <location>
        <begin position="61"/>
        <end position="89"/>
    </location>
</feature>
<evidence type="ECO:0000313" key="3">
    <source>
        <dbReference type="Proteomes" id="UP000283805"/>
    </source>
</evidence>
<protein>
    <submittedName>
        <fullName evidence="2">Uncharacterized protein</fullName>
    </submittedName>
</protein>
<keyword evidence="1" id="KW-0472">Membrane</keyword>
<dbReference type="Pfam" id="PF24363">
    <property type="entry name" value="DUF7519"/>
    <property type="match status" value="1"/>
</dbReference>
<keyword evidence="3" id="KW-1185">Reference proteome</keyword>
<accession>A0A419WIE4</accession>